<evidence type="ECO:0000256" key="2">
    <source>
        <dbReference type="SAM" id="MobiDB-lite"/>
    </source>
</evidence>
<feature type="domain" description="Calponin-homology (CH)" evidence="3">
    <location>
        <begin position="1"/>
        <end position="101"/>
    </location>
</feature>
<dbReference type="PANTHER" id="PTHR10623">
    <property type="entry name" value="MICROTUBULE-ASSOCIATED PROTEIN RP/EB FAMILY MEMBER"/>
    <property type="match status" value="1"/>
</dbReference>
<evidence type="ECO:0000313" key="5">
    <source>
        <dbReference type="Proteomes" id="UP000023152"/>
    </source>
</evidence>
<dbReference type="AlphaFoldDB" id="X6LHS1"/>
<feature type="non-terminal residue" evidence="4">
    <location>
        <position position="1"/>
    </location>
</feature>
<dbReference type="OrthoDB" id="7854775at2759"/>
<dbReference type="EMBL" id="ASPP01039013">
    <property type="protein sequence ID" value="ETO01169.1"/>
    <property type="molecule type" value="Genomic_DNA"/>
</dbReference>
<reference evidence="4 5" key="1">
    <citation type="journal article" date="2013" name="Curr. Biol.">
        <title>The Genome of the Foraminiferan Reticulomyxa filosa.</title>
        <authorList>
            <person name="Glockner G."/>
            <person name="Hulsmann N."/>
            <person name="Schleicher M."/>
            <person name="Noegel A.A."/>
            <person name="Eichinger L."/>
            <person name="Gallinger C."/>
            <person name="Pawlowski J."/>
            <person name="Sierra R."/>
            <person name="Euteneuer U."/>
            <person name="Pillet L."/>
            <person name="Moustafa A."/>
            <person name="Platzer M."/>
            <person name="Groth M."/>
            <person name="Szafranski K."/>
            <person name="Schliwa M."/>
        </authorList>
    </citation>
    <scope>NUCLEOTIDE SEQUENCE [LARGE SCALE GENOMIC DNA]</scope>
</reference>
<dbReference type="PROSITE" id="PS50021">
    <property type="entry name" value="CH"/>
    <property type="match status" value="1"/>
</dbReference>
<organism evidence="4 5">
    <name type="scientific">Reticulomyxa filosa</name>
    <dbReference type="NCBI Taxonomy" id="46433"/>
    <lineage>
        <taxon>Eukaryota</taxon>
        <taxon>Sar</taxon>
        <taxon>Rhizaria</taxon>
        <taxon>Retaria</taxon>
        <taxon>Foraminifera</taxon>
        <taxon>Monothalamids</taxon>
        <taxon>Reticulomyxidae</taxon>
        <taxon>Reticulomyxa</taxon>
    </lineage>
</organism>
<proteinExistence type="predicted"/>
<sequence>NVDVLLAWINSFLVVNVKTIKEMKTGALYCNLFAVFYPDHIQMTKVDFICKKERNIKKNWEILQEAFQNVMIHRDIPINELIQGHENEHLKLLQWAYDYFHSKKMICNAVDARSNSNGGRNFHQQSENNDGESTVPQDTFVEVPEELNSSQKDAKINEDDDSKNNDTNSVPYDPVEHLKKFSSALNQRHEKAEDELNCLRRERTLHLRTFTEIAKICNGYHDQNLPLVKQINQVAYYIFAFFFQISFYIGKDVHHIKN</sequence>
<evidence type="ECO:0000256" key="1">
    <source>
        <dbReference type="SAM" id="Coils"/>
    </source>
</evidence>
<dbReference type="InterPro" id="IPR027328">
    <property type="entry name" value="MAPRE"/>
</dbReference>
<feature type="region of interest" description="Disordered" evidence="2">
    <location>
        <begin position="116"/>
        <end position="174"/>
    </location>
</feature>
<comment type="caution">
    <text evidence="4">The sequence shown here is derived from an EMBL/GenBank/DDBJ whole genome shotgun (WGS) entry which is preliminary data.</text>
</comment>
<dbReference type="InterPro" id="IPR001715">
    <property type="entry name" value="CH_dom"/>
</dbReference>
<evidence type="ECO:0000259" key="3">
    <source>
        <dbReference type="PROSITE" id="PS50021"/>
    </source>
</evidence>
<accession>X6LHS1</accession>
<keyword evidence="5" id="KW-1185">Reference proteome</keyword>
<dbReference type="InterPro" id="IPR036872">
    <property type="entry name" value="CH_dom_sf"/>
</dbReference>
<dbReference type="GO" id="GO:0008017">
    <property type="term" value="F:microtubule binding"/>
    <property type="evidence" value="ECO:0007669"/>
    <property type="project" value="InterPro"/>
</dbReference>
<evidence type="ECO:0000313" key="4">
    <source>
        <dbReference type="EMBL" id="ETO01169.1"/>
    </source>
</evidence>
<dbReference type="SUPFAM" id="SSF47576">
    <property type="entry name" value="Calponin-homology domain, CH-domain"/>
    <property type="match status" value="1"/>
</dbReference>
<keyword evidence="1" id="KW-0175">Coiled coil</keyword>
<feature type="compositionally biased region" description="Polar residues" evidence="2">
    <location>
        <begin position="116"/>
        <end position="137"/>
    </location>
</feature>
<protein>
    <recommendedName>
        <fullName evidence="3">Calponin-homology (CH) domain-containing protein</fullName>
    </recommendedName>
</protein>
<gene>
    <name evidence="4" type="ORF">RFI_36271</name>
</gene>
<feature type="coiled-coil region" evidence="1">
    <location>
        <begin position="182"/>
        <end position="209"/>
    </location>
</feature>
<name>X6LHS1_RETFI</name>
<dbReference type="Gene3D" id="1.10.418.10">
    <property type="entry name" value="Calponin-like domain"/>
    <property type="match status" value="1"/>
</dbReference>
<dbReference type="Proteomes" id="UP000023152">
    <property type="component" value="Unassembled WGS sequence"/>
</dbReference>